<gene>
    <name evidence="1" type="ORF">S01H1_75894</name>
</gene>
<name>X0ZVL7_9ZZZZ</name>
<accession>X0ZVL7</accession>
<comment type="caution">
    <text evidence="1">The sequence shown here is derived from an EMBL/GenBank/DDBJ whole genome shotgun (WGS) entry which is preliminary data.</text>
</comment>
<dbReference type="AlphaFoldDB" id="X0ZVL7"/>
<dbReference type="EMBL" id="BARS01050889">
    <property type="protein sequence ID" value="GAG52146.1"/>
    <property type="molecule type" value="Genomic_DNA"/>
</dbReference>
<organism evidence="1">
    <name type="scientific">marine sediment metagenome</name>
    <dbReference type="NCBI Taxonomy" id="412755"/>
    <lineage>
        <taxon>unclassified sequences</taxon>
        <taxon>metagenomes</taxon>
        <taxon>ecological metagenomes</taxon>
    </lineage>
</organism>
<evidence type="ECO:0000313" key="1">
    <source>
        <dbReference type="EMBL" id="GAG52146.1"/>
    </source>
</evidence>
<proteinExistence type="predicted"/>
<sequence>MKPIEFPEQTMVWAEDQEPYLPLPAYTDARQTISCWQLTWRERLRVLFSGRLWLRLCNFGKPLQPQSLQTESPFEGDG</sequence>
<protein>
    <submittedName>
        <fullName evidence="1">Uncharacterized protein</fullName>
    </submittedName>
</protein>
<reference evidence="1" key="1">
    <citation type="journal article" date="2014" name="Front. Microbiol.">
        <title>High frequency of phylogenetically diverse reductive dehalogenase-homologous genes in deep subseafloor sedimentary metagenomes.</title>
        <authorList>
            <person name="Kawai M."/>
            <person name="Futagami T."/>
            <person name="Toyoda A."/>
            <person name="Takaki Y."/>
            <person name="Nishi S."/>
            <person name="Hori S."/>
            <person name="Arai W."/>
            <person name="Tsubouchi T."/>
            <person name="Morono Y."/>
            <person name="Uchiyama I."/>
            <person name="Ito T."/>
            <person name="Fujiyama A."/>
            <person name="Inagaki F."/>
            <person name="Takami H."/>
        </authorList>
    </citation>
    <scope>NUCLEOTIDE SEQUENCE</scope>
    <source>
        <strain evidence="1">Expedition CK06-06</strain>
    </source>
</reference>